<dbReference type="PANTHER" id="PTHR10209">
    <property type="entry name" value="OXIDOREDUCTASE, 2OG-FE II OXYGENASE FAMILY PROTEIN"/>
    <property type="match status" value="1"/>
</dbReference>
<dbReference type="Pfam" id="PF03171">
    <property type="entry name" value="2OG-FeII_Oxy"/>
    <property type="match status" value="1"/>
</dbReference>
<dbReference type="Gene3D" id="2.60.120.330">
    <property type="entry name" value="B-lactam Antibiotic, Isopenicillin N Synthase, Chain"/>
    <property type="match status" value="1"/>
</dbReference>
<evidence type="ECO:0000256" key="3">
    <source>
        <dbReference type="ARBA" id="ARBA00023002"/>
    </source>
</evidence>
<dbReference type="AlphaFoldDB" id="A0A9Q0FRI5"/>
<accession>A0A9Q0FRI5</accession>
<comment type="caution">
    <text evidence="7">The sequence shown here is derived from an EMBL/GenBank/DDBJ whole genome shotgun (WGS) entry which is preliminary data.</text>
</comment>
<name>A0A9Q0FRI5_9ROSI</name>
<dbReference type="GO" id="GO:0046872">
    <property type="term" value="F:metal ion binding"/>
    <property type="evidence" value="ECO:0007669"/>
    <property type="project" value="UniProtKB-KW"/>
</dbReference>
<keyword evidence="2" id="KW-0479">Metal-binding</keyword>
<evidence type="ECO:0000313" key="7">
    <source>
        <dbReference type="EMBL" id="KAJ4836213.1"/>
    </source>
</evidence>
<organism evidence="7 8">
    <name type="scientific">Turnera subulata</name>
    <dbReference type="NCBI Taxonomy" id="218843"/>
    <lineage>
        <taxon>Eukaryota</taxon>
        <taxon>Viridiplantae</taxon>
        <taxon>Streptophyta</taxon>
        <taxon>Embryophyta</taxon>
        <taxon>Tracheophyta</taxon>
        <taxon>Spermatophyta</taxon>
        <taxon>Magnoliopsida</taxon>
        <taxon>eudicotyledons</taxon>
        <taxon>Gunneridae</taxon>
        <taxon>Pentapetalae</taxon>
        <taxon>rosids</taxon>
        <taxon>fabids</taxon>
        <taxon>Malpighiales</taxon>
        <taxon>Passifloraceae</taxon>
        <taxon>Turnera</taxon>
    </lineage>
</organism>
<protein>
    <recommendedName>
        <fullName evidence="9">Non-haem dioxygenase N-terminal domain-containing protein</fullName>
    </recommendedName>
</protein>
<dbReference type="EMBL" id="JAKUCV010004200">
    <property type="protein sequence ID" value="KAJ4836213.1"/>
    <property type="molecule type" value="Genomic_DNA"/>
</dbReference>
<feature type="non-terminal residue" evidence="7">
    <location>
        <position position="1"/>
    </location>
</feature>
<dbReference type="OrthoDB" id="288590at2759"/>
<dbReference type="SUPFAM" id="SSF51197">
    <property type="entry name" value="Clavaminate synthase-like"/>
    <property type="match status" value="1"/>
</dbReference>
<evidence type="ECO:0000259" key="6">
    <source>
        <dbReference type="Pfam" id="PF14226"/>
    </source>
</evidence>
<feature type="non-terminal residue" evidence="7">
    <location>
        <position position="315"/>
    </location>
</feature>
<sequence length="315" mass="36222">VQVPLLAGVSQINQQQCTIFHPNQDMESYNQLHSTSMSENVLQHEREKESRVFDETKAGIKGLVDAGIQKIPAFFVEPEDVIASIAKSLEDSSIQVAQMPVIDLKCMHEDIGGRKAIIKEVKNASETWGFFQIINHGVPLDVMEEMIEGVRQFHEQNVELKMKYHTIDIHRKVIYNNNFDLYTRKVMNWRDTLCFFLPPGGTDPEEFPPVCREITVKYIEHMKQLGNSILELLAEALGLKPNHLIDMDCGKGNSIICHYYPPCPEPNRTFGTRAHKDFPFFNILQQDQVGGLQVYHQQRWCNLISNDKFKSVEHR</sequence>
<keyword evidence="4" id="KW-0408">Iron</keyword>
<evidence type="ECO:0000256" key="4">
    <source>
        <dbReference type="ARBA" id="ARBA00023004"/>
    </source>
</evidence>
<dbReference type="PANTHER" id="PTHR10209:SF776">
    <property type="entry name" value="2OG-FE(II) OXYGENASE FAMILY OXIDOREDUCTASE"/>
    <property type="match status" value="1"/>
</dbReference>
<dbReference type="GO" id="GO:0016491">
    <property type="term" value="F:oxidoreductase activity"/>
    <property type="evidence" value="ECO:0007669"/>
    <property type="project" value="UniProtKB-KW"/>
</dbReference>
<evidence type="ECO:0000259" key="5">
    <source>
        <dbReference type="Pfam" id="PF03171"/>
    </source>
</evidence>
<feature type="domain" description="Non-haem dioxygenase N-terminal" evidence="6">
    <location>
        <begin position="100"/>
        <end position="198"/>
    </location>
</feature>
<gene>
    <name evidence="7" type="ORF">Tsubulata_021277</name>
</gene>
<dbReference type="Pfam" id="PF14226">
    <property type="entry name" value="DIOX_N"/>
    <property type="match status" value="1"/>
</dbReference>
<reference evidence="7" key="1">
    <citation type="submission" date="2022-02" db="EMBL/GenBank/DDBJ databases">
        <authorList>
            <person name="Henning P.M."/>
            <person name="McCubbin A.G."/>
            <person name="Shore J.S."/>
        </authorList>
    </citation>
    <scope>NUCLEOTIDE SEQUENCE</scope>
    <source>
        <strain evidence="7">F60SS</strain>
        <tissue evidence="7">Leaves</tissue>
    </source>
</reference>
<proteinExistence type="inferred from homology"/>
<reference evidence="7" key="2">
    <citation type="journal article" date="2023" name="Plants (Basel)">
        <title>Annotation of the Turnera subulata (Passifloraceae) Draft Genome Reveals the S-Locus Evolved after the Divergence of Turneroideae from Passifloroideae in a Stepwise Manner.</title>
        <authorList>
            <person name="Henning P.M."/>
            <person name="Roalson E.H."/>
            <person name="Mir W."/>
            <person name="McCubbin A.G."/>
            <person name="Shore J.S."/>
        </authorList>
    </citation>
    <scope>NUCLEOTIDE SEQUENCE</scope>
    <source>
        <strain evidence="7">F60SS</strain>
    </source>
</reference>
<keyword evidence="8" id="KW-1185">Reference proteome</keyword>
<dbReference type="InterPro" id="IPR026992">
    <property type="entry name" value="DIOX_N"/>
</dbReference>
<evidence type="ECO:0008006" key="9">
    <source>
        <dbReference type="Google" id="ProtNLM"/>
    </source>
</evidence>
<keyword evidence="3" id="KW-0560">Oxidoreductase</keyword>
<evidence type="ECO:0000256" key="1">
    <source>
        <dbReference type="ARBA" id="ARBA00008056"/>
    </source>
</evidence>
<evidence type="ECO:0000313" key="8">
    <source>
        <dbReference type="Proteomes" id="UP001141552"/>
    </source>
</evidence>
<feature type="domain" description="Isopenicillin N synthase-like Fe(2+) 2OG dioxygenase" evidence="5">
    <location>
        <begin position="254"/>
        <end position="303"/>
    </location>
</feature>
<dbReference type="InterPro" id="IPR027443">
    <property type="entry name" value="IPNS-like_sf"/>
</dbReference>
<comment type="similarity">
    <text evidence="1">Belongs to the iron/ascorbate-dependent oxidoreductase family.</text>
</comment>
<dbReference type="InterPro" id="IPR044861">
    <property type="entry name" value="IPNS-like_FE2OG_OXY"/>
</dbReference>
<evidence type="ECO:0000256" key="2">
    <source>
        <dbReference type="ARBA" id="ARBA00022723"/>
    </source>
</evidence>
<dbReference type="Proteomes" id="UP001141552">
    <property type="component" value="Unassembled WGS sequence"/>
</dbReference>